<dbReference type="AlphaFoldDB" id="A0AAQ3TF78"/>
<organism evidence="1 2">
    <name type="scientific">Paspalum notatum var. saurae</name>
    <dbReference type="NCBI Taxonomy" id="547442"/>
    <lineage>
        <taxon>Eukaryota</taxon>
        <taxon>Viridiplantae</taxon>
        <taxon>Streptophyta</taxon>
        <taxon>Embryophyta</taxon>
        <taxon>Tracheophyta</taxon>
        <taxon>Spermatophyta</taxon>
        <taxon>Magnoliopsida</taxon>
        <taxon>Liliopsida</taxon>
        <taxon>Poales</taxon>
        <taxon>Poaceae</taxon>
        <taxon>PACMAD clade</taxon>
        <taxon>Panicoideae</taxon>
        <taxon>Andropogonodae</taxon>
        <taxon>Paspaleae</taxon>
        <taxon>Paspalinae</taxon>
        <taxon>Paspalum</taxon>
    </lineage>
</organism>
<keyword evidence="2" id="KW-1185">Reference proteome</keyword>
<proteinExistence type="predicted"/>
<name>A0AAQ3TF78_PASNO</name>
<protein>
    <submittedName>
        <fullName evidence="1">Uncharacterized protein</fullName>
    </submittedName>
</protein>
<dbReference type="EMBL" id="CP144748">
    <property type="protein sequence ID" value="WVZ71986.1"/>
    <property type="molecule type" value="Genomic_DNA"/>
</dbReference>
<reference evidence="1 2" key="1">
    <citation type="submission" date="2024-02" db="EMBL/GenBank/DDBJ databases">
        <title>High-quality chromosome-scale genome assembly of Pensacola bahiagrass (Paspalum notatum Flugge var. saurae).</title>
        <authorList>
            <person name="Vega J.M."/>
            <person name="Podio M."/>
            <person name="Orjuela J."/>
            <person name="Siena L.A."/>
            <person name="Pessino S.C."/>
            <person name="Combes M.C."/>
            <person name="Mariac C."/>
            <person name="Albertini E."/>
            <person name="Pupilli F."/>
            <person name="Ortiz J.P.A."/>
            <person name="Leblanc O."/>
        </authorList>
    </citation>
    <scope>NUCLEOTIDE SEQUENCE [LARGE SCALE GENOMIC DNA]</scope>
    <source>
        <strain evidence="1">R1</strain>
        <tissue evidence="1">Leaf</tissue>
    </source>
</reference>
<dbReference type="Proteomes" id="UP001341281">
    <property type="component" value="Chromosome 04"/>
</dbReference>
<evidence type="ECO:0000313" key="1">
    <source>
        <dbReference type="EMBL" id="WVZ71986.1"/>
    </source>
</evidence>
<sequence length="74" mass="8060">MLCLYAVRLMDRCFSALRHPPVGGPSVLTDHRRRGPVGCSCMAVHPSLFDALLCIDRGTGVVAEMPFGGQKTTW</sequence>
<accession>A0AAQ3TF78</accession>
<evidence type="ECO:0000313" key="2">
    <source>
        <dbReference type="Proteomes" id="UP001341281"/>
    </source>
</evidence>
<gene>
    <name evidence="1" type="ORF">U9M48_020512</name>
</gene>